<feature type="transmembrane region" description="Helical" evidence="1">
    <location>
        <begin position="326"/>
        <end position="346"/>
    </location>
</feature>
<feature type="transmembrane region" description="Helical" evidence="1">
    <location>
        <begin position="241"/>
        <end position="259"/>
    </location>
</feature>
<feature type="transmembrane region" description="Helical" evidence="1">
    <location>
        <begin position="358"/>
        <end position="379"/>
    </location>
</feature>
<feature type="transmembrane region" description="Helical" evidence="1">
    <location>
        <begin position="477"/>
        <end position="496"/>
    </location>
</feature>
<accession>A0A517WAR2</accession>
<evidence type="ECO:0000313" key="2">
    <source>
        <dbReference type="EMBL" id="QDU02350.1"/>
    </source>
</evidence>
<name>A0A517WAR2_9PLAN</name>
<feature type="transmembrane region" description="Helical" evidence="1">
    <location>
        <begin position="453"/>
        <end position="470"/>
    </location>
</feature>
<evidence type="ECO:0000313" key="3">
    <source>
        <dbReference type="Proteomes" id="UP000320722"/>
    </source>
</evidence>
<feature type="transmembrane region" description="Helical" evidence="1">
    <location>
        <begin position="21"/>
        <end position="40"/>
    </location>
</feature>
<keyword evidence="1" id="KW-0472">Membrane</keyword>
<dbReference type="Proteomes" id="UP000320722">
    <property type="component" value="Chromosome"/>
</dbReference>
<reference evidence="2 3" key="1">
    <citation type="submission" date="2019-02" db="EMBL/GenBank/DDBJ databases">
        <title>Deep-cultivation of Planctomycetes and their phenomic and genomic characterization uncovers novel biology.</title>
        <authorList>
            <person name="Wiegand S."/>
            <person name="Jogler M."/>
            <person name="Boedeker C."/>
            <person name="Pinto D."/>
            <person name="Vollmers J."/>
            <person name="Rivas-Marin E."/>
            <person name="Kohn T."/>
            <person name="Peeters S.H."/>
            <person name="Heuer A."/>
            <person name="Rast P."/>
            <person name="Oberbeckmann S."/>
            <person name="Bunk B."/>
            <person name="Jeske O."/>
            <person name="Meyerdierks A."/>
            <person name="Storesund J.E."/>
            <person name="Kallscheuer N."/>
            <person name="Luecker S."/>
            <person name="Lage O.M."/>
            <person name="Pohl T."/>
            <person name="Merkel B.J."/>
            <person name="Hornburger P."/>
            <person name="Mueller R.-W."/>
            <person name="Bruemmer F."/>
            <person name="Labrenz M."/>
            <person name="Spormann A.M."/>
            <person name="Op den Camp H."/>
            <person name="Overmann J."/>
            <person name="Amann R."/>
            <person name="Jetten M.S.M."/>
            <person name="Mascher T."/>
            <person name="Medema M.H."/>
            <person name="Devos D.P."/>
            <person name="Kaster A.-K."/>
            <person name="Ovreas L."/>
            <person name="Rohde M."/>
            <person name="Galperin M.Y."/>
            <person name="Jogler C."/>
        </authorList>
    </citation>
    <scope>NUCLEOTIDE SEQUENCE [LARGE SCALE GENOMIC DNA]</scope>
    <source>
        <strain evidence="2 3">V6</strain>
    </source>
</reference>
<feature type="transmembrane region" description="Helical" evidence="1">
    <location>
        <begin position="99"/>
        <end position="125"/>
    </location>
</feature>
<dbReference type="SUPFAM" id="SSF55486">
    <property type="entry name" value="Metalloproteases ('zincins'), catalytic domain"/>
    <property type="match status" value="1"/>
</dbReference>
<dbReference type="AlphaFoldDB" id="A0A517WAR2"/>
<feature type="transmembrane region" description="Helical" evidence="1">
    <location>
        <begin position="568"/>
        <end position="586"/>
    </location>
</feature>
<evidence type="ECO:0000256" key="1">
    <source>
        <dbReference type="SAM" id="Phobius"/>
    </source>
</evidence>
<sequence length="1194" mass="136969">MNAFLATFQFELGYHLRRKSFLLIAGVFLLIGFADMYSSAKTGNAYFWVNSPSRLFFISIFRSIFGLLVVTAFVAETFTRDHQLQTEELVLSTPVGKPLYLGIRFAAASLVALLAFSCSILGMMLGGLMPGLNPFALGPFRIDAYLASFLTIVLPNLLTASVISFAIAARTRSMALTYAGAIVMIMFYFASLIMVGVDAIAYDSFIWWALLDPFGFYSYESTTLTWNVFQRNHQLPALTGVFLWNRLLWLGISVLVWWLSYRWFELRSLPSVFSRKLRSDSIDQTRTTEGIGASVLRPAGDSRMRFFHQWWCRSCFEIRSIFQGKAFRLLTGFGLLSLVLACIGRRSYHFTNPSTDILIHVSYVYLEYILFLIVILYAAELTWRDRRLKVREVYDATPASNAVMVLSHATALFCMITVYLLLAIVVLVVYQTWRGYTHYDFGLYFQMLFLEHGPYYYLTAILALFAQVIMRHKYAGIALVLLVAFSTVPLDAWGLYHNLYHWGAMNDIEYSPMNGYGRLFTGHLWFLLYWVIFSGGLLVLTCVFRVREIPEPMTRWKQWSQSPNSAKYLLGGLSICWCVTGVWIFYNTSLLNRYQPPGKNETAAEIEKRYQQYEPLPMPVVTSTSVKVEIYPEKNYFTADGEYSIENRTGKPLDEIHLLTFIHLQLNEVSCEGLTRREADPERGYYIYDLNPPLLPGEQRSLSFNTSIEMPVGFRNQTEADDVYLIYPNDVVGNGTNLYSPFILPFIGYTKMVEHKKDWQRYKYNLPPLSERMRPHDDSVGLSKGLMLSHLTWGNLDVTVGTSSDQTAVCCGTLVKRWNEAGRNYFHYRTEKQSRGKFTIYSGRYATRVDQRASVPIEVYYHPRHQENIELMIDQTAKVVQYLENTFGSCPFPRIRLVEFVYYDNDVYTQGGTIGIPEVLVWKSEADGQGKQNIQEWLSYLLARCWFEDQLIAADVSGGMTIIESLSEYASQDFLRRNRTPAEQRAAKQYLMREFFRELGKVDYQEPALQNVYNEQLIARRKGGMVLNLIEELVGRQAVLQGINQFLDRYRFHDAPYPTILDFRDSLIATAPESAAVIKDLFSQILTYQLELKSVTAKETGADKYRVSLKIEAKQLQTSGLGEQEVQTLRIPVRIQMTDSNGEIIYSRLRRLDSNLTTLNITVSAQPVAAMVDPEFRFPQAFQFANQKPVELEP</sequence>
<organism evidence="2 3">
    <name type="scientific">Gimesia chilikensis</name>
    <dbReference type="NCBI Taxonomy" id="2605989"/>
    <lineage>
        <taxon>Bacteria</taxon>
        <taxon>Pseudomonadati</taxon>
        <taxon>Planctomycetota</taxon>
        <taxon>Planctomycetia</taxon>
        <taxon>Planctomycetales</taxon>
        <taxon>Planctomycetaceae</taxon>
        <taxon>Gimesia</taxon>
    </lineage>
</organism>
<proteinExistence type="predicted"/>
<gene>
    <name evidence="2" type="ORF">V6x_20520</name>
</gene>
<feature type="transmembrane region" description="Helical" evidence="1">
    <location>
        <begin position="55"/>
        <end position="78"/>
    </location>
</feature>
<feature type="transmembrane region" description="Helical" evidence="1">
    <location>
        <begin position="411"/>
        <end position="433"/>
    </location>
</feature>
<dbReference type="EMBL" id="CP036347">
    <property type="protein sequence ID" value="QDU02350.1"/>
    <property type="molecule type" value="Genomic_DNA"/>
</dbReference>
<dbReference type="InterPro" id="IPR027268">
    <property type="entry name" value="Peptidase_M4/M1_CTD_sf"/>
</dbReference>
<dbReference type="RefSeq" id="WP_145039078.1">
    <property type="nucleotide sequence ID" value="NZ_CP036347.1"/>
</dbReference>
<dbReference type="Gene3D" id="1.10.390.10">
    <property type="entry name" value="Neutral Protease Domain 2"/>
    <property type="match status" value="1"/>
</dbReference>
<keyword evidence="1" id="KW-1133">Transmembrane helix</keyword>
<feature type="transmembrane region" description="Helical" evidence="1">
    <location>
        <begin position="145"/>
        <end position="168"/>
    </location>
</feature>
<protein>
    <submittedName>
        <fullName evidence="2">ABC-2 family transporter protein</fullName>
    </submittedName>
</protein>
<keyword evidence="1" id="KW-0812">Transmembrane</keyword>
<feature type="transmembrane region" description="Helical" evidence="1">
    <location>
        <begin position="524"/>
        <end position="547"/>
    </location>
</feature>
<feature type="transmembrane region" description="Helical" evidence="1">
    <location>
        <begin position="175"/>
        <end position="202"/>
    </location>
</feature>